<organism evidence="13 14">
    <name type="scientific">Trichonephila clavata</name>
    <name type="common">Joro spider</name>
    <name type="synonym">Nephila clavata</name>
    <dbReference type="NCBI Taxonomy" id="2740835"/>
    <lineage>
        <taxon>Eukaryota</taxon>
        <taxon>Metazoa</taxon>
        <taxon>Ecdysozoa</taxon>
        <taxon>Arthropoda</taxon>
        <taxon>Chelicerata</taxon>
        <taxon>Arachnida</taxon>
        <taxon>Araneae</taxon>
        <taxon>Araneomorphae</taxon>
        <taxon>Entelegynae</taxon>
        <taxon>Araneoidea</taxon>
        <taxon>Nephilidae</taxon>
        <taxon>Trichonephila</taxon>
    </lineage>
</organism>
<evidence type="ECO:0000256" key="11">
    <source>
        <dbReference type="RuleBase" id="RU362091"/>
    </source>
</evidence>
<evidence type="ECO:0000256" key="1">
    <source>
        <dbReference type="ARBA" id="ARBA00004651"/>
    </source>
</evidence>
<keyword evidence="5 12" id="KW-0812">Transmembrane</keyword>
<evidence type="ECO:0000256" key="12">
    <source>
        <dbReference type="SAM" id="Phobius"/>
    </source>
</evidence>
<name>A0A8X6K9H0_TRICU</name>
<dbReference type="Proteomes" id="UP000887116">
    <property type="component" value="Unassembled WGS sequence"/>
</dbReference>
<keyword evidence="8" id="KW-0406">Ion transport</keyword>
<keyword evidence="3" id="KW-0813">Transport</keyword>
<comment type="similarity">
    <text evidence="2 11">Belongs to the sodium:solute symporter (SSF) (TC 2.A.21) family.</text>
</comment>
<dbReference type="Gene3D" id="1.20.1730.10">
    <property type="entry name" value="Sodium/glucose cotransporter"/>
    <property type="match status" value="1"/>
</dbReference>
<comment type="subcellular location">
    <subcellularLocation>
        <location evidence="1">Cell membrane</location>
        <topology evidence="1">Multi-pass membrane protein</topology>
    </subcellularLocation>
</comment>
<evidence type="ECO:0000256" key="10">
    <source>
        <dbReference type="ARBA" id="ARBA00023201"/>
    </source>
</evidence>
<evidence type="ECO:0000256" key="7">
    <source>
        <dbReference type="ARBA" id="ARBA00023053"/>
    </source>
</evidence>
<dbReference type="GO" id="GO:0005886">
    <property type="term" value="C:plasma membrane"/>
    <property type="evidence" value="ECO:0007669"/>
    <property type="project" value="UniProtKB-SubCell"/>
</dbReference>
<evidence type="ECO:0000256" key="2">
    <source>
        <dbReference type="ARBA" id="ARBA00006434"/>
    </source>
</evidence>
<gene>
    <name evidence="13" type="primary">Slc5a12</name>
    <name evidence="13" type="ORF">TNCT_11851</name>
</gene>
<evidence type="ECO:0000256" key="9">
    <source>
        <dbReference type="ARBA" id="ARBA00023136"/>
    </source>
</evidence>
<feature type="transmembrane region" description="Helical" evidence="12">
    <location>
        <begin position="49"/>
        <end position="70"/>
    </location>
</feature>
<dbReference type="GO" id="GO:0015293">
    <property type="term" value="F:symporter activity"/>
    <property type="evidence" value="ECO:0007669"/>
    <property type="project" value="TreeGrafter"/>
</dbReference>
<accession>A0A8X6K9H0</accession>
<keyword evidence="4" id="KW-1003">Cell membrane</keyword>
<evidence type="ECO:0000256" key="3">
    <source>
        <dbReference type="ARBA" id="ARBA00022448"/>
    </source>
</evidence>
<dbReference type="GO" id="GO:0006814">
    <property type="term" value="P:sodium ion transport"/>
    <property type="evidence" value="ECO:0007669"/>
    <property type="project" value="UniProtKB-KW"/>
</dbReference>
<keyword evidence="14" id="KW-1185">Reference proteome</keyword>
<keyword evidence="9 12" id="KW-0472">Membrane</keyword>
<dbReference type="PANTHER" id="PTHR42985:SF40">
    <property type="entry name" value="LD47995P-RELATED"/>
    <property type="match status" value="1"/>
</dbReference>
<evidence type="ECO:0000256" key="6">
    <source>
        <dbReference type="ARBA" id="ARBA00022989"/>
    </source>
</evidence>
<evidence type="ECO:0000313" key="14">
    <source>
        <dbReference type="Proteomes" id="UP000887116"/>
    </source>
</evidence>
<proteinExistence type="inferred from homology"/>
<feature type="transmembrane region" description="Helical" evidence="12">
    <location>
        <begin position="76"/>
        <end position="95"/>
    </location>
</feature>
<evidence type="ECO:0000256" key="5">
    <source>
        <dbReference type="ARBA" id="ARBA00022692"/>
    </source>
</evidence>
<dbReference type="PROSITE" id="PS50283">
    <property type="entry name" value="NA_SOLUT_SYMP_3"/>
    <property type="match status" value="1"/>
</dbReference>
<dbReference type="Pfam" id="PF00474">
    <property type="entry name" value="SSF"/>
    <property type="match status" value="1"/>
</dbReference>
<dbReference type="InterPro" id="IPR051163">
    <property type="entry name" value="Sodium:Solute_Symporter_SSF"/>
</dbReference>
<dbReference type="InterPro" id="IPR001734">
    <property type="entry name" value="Na/solute_symporter"/>
</dbReference>
<dbReference type="OrthoDB" id="6436019at2759"/>
<keyword evidence="6 12" id="KW-1133">Transmembrane helix</keyword>
<dbReference type="AlphaFoldDB" id="A0A8X6K9H0"/>
<keyword evidence="10" id="KW-0739">Sodium transport</keyword>
<keyword evidence="7" id="KW-0915">Sodium</keyword>
<comment type="caution">
    <text evidence="13">The sequence shown here is derived from an EMBL/GenBank/DDBJ whole genome shotgun (WGS) entry which is preliminary data.</text>
</comment>
<feature type="transmembrane region" description="Helical" evidence="12">
    <location>
        <begin position="12"/>
        <end position="37"/>
    </location>
</feature>
<reference evidence="13" key="1">
    <citation type="submission" date="2020-07" db="EMBL/GenBank/DDBJ databases">
        <title>Multicomponent nature underlies the extraordinary mechanical properties of spider dragline silk.</title>
        <authorList>
            <person name="Kono N."/>
            <person name="Nakamura H."/>
            <person name="Mori M."/>
            <person name="Yoshida Y."/>
            <person name="Ohtoshi R."/>
            <person name="Malay A.D."/>
            <person name="Moran D.A.P."/>
            <person name="Tomita M."/>
            <person name="Numata K."/>
            <person name="Arakawa K."/>
        </authorList>
    </citation>
    <scope>NUCLEOTIDE SEQUENCE</scope>
</reference>
<sequence>FLELRYGKLTRYSISAVFVCQMVLYSSCVLYAPVLAINAVTGFSFEMTIVLFGAVCTLYCCLGGLKAVLWNDLIQSGLMVLCLVIVYIVGVNEVGGIGEVYRRAQAGNRLHFFE</sequence>
<evidence type="ECO:0000256" key="8">
    <source>
        <dbReference type="ARBA" id="ARBA00023065"/>
    </source>
</evidence>
<dbReference type="PANTHER" id="PTHR42985">
    <property type="entry name" value="SODIUM-COUPLED MONOCARBOXYLATE TRANSPORTER"/>
    <property type="match status" value="1"/>
</dbReference>
<dbReference type="EMBL" id="BMAO01010411">
    <property type="protein sequence ID" value="GFQ66981.1"/>
    <property type="molecule type" value="Genomic_DNA"/>
</dbReference>
<dbReference type="InterPro" id="IPR038377">
    <property type="entry name" value="Na/Glc_symporter_sf"/>
</dbReference>
<evidence type="ECO:0000256" key="4">
    <source>
        <dbReference type="ARBA" id="ARBA00022475"/>
    </source>
</evidence>
<feature type="non-terminal residue" evidence="13">
    <location>
        <position position="114"/>
    </location>
</feature>
<protein>
    <submittedName>
        <fullName evidence="13">Sodium-coupled monocarboxylate transporter 2</fullName>
    </submittedName>
</protein>
<evidence type="ECO:0000313" key="13">
    <source>
        <dbReference type="EMBL" id="GFQ66981.1"/>
    </source>
</evidence>